<dbReference type="PANTHER" id="PTHR13605:SF4">
    <property type="entry name" value="ER MEMBRANE PROTEIN COMPLEX SUBUNIT 7"/>
    <property type="match status" value="1"/>
</dbReference>
<dbReference type="EMBL" id="JAAAJB010000140">
    <property type="protein sequence ID" value="KAG0264388.1"/>
    <property type="molecule type" value="Genomic_DNA"/>
</dbReference>
<comment type="subcellular location">
    <subcellularLocation>
        <location evidence="1">Membrane</location>
        <topology evidence="1">Single-pass membrane protein</topology>
    </subcellularLocation>
</comment>
<dbReference type="PANTHER" id="PTHR13605">
    <property type="entry name" value="ER MEMBRANE PROTEIN COMPLEX SUBUNIT 7"/>
    <property type="match status" value="1"/>
</dbReference>
<sequence length="150" mass="16809">MINKDGKFFFDVPDGAYLLEVRSPQYIYPSVRVVVSDKGSTANLVAYGSDWSNTENRLPTPLILSPRVEAGYFVPREGFKISHLFANPMMLMMGFSVLMLFVMPKMMANMDPQAMEEMQDFQAQAPSFEMPDISASLAQFTTGSSSKKRV</sequence>
<evidence type="ECO:0000256" key="1">
    <source>
        <dbReference type="ARBA" id="ARBA00004167"/>
    </source>
</evidence>
<organism evidence="8 9">
    <name type="scientific">Actinomortierella ambigua</name>
    <dbReference type="NCBI Taxonomy" id="1343610"/>
    <lineage>
        <taxon>Eukaryota</taxon>
        <taxon>Fungi</taxon>
        <taxon>Fungi incertae sedis</taxon>
        <taxon>Mucoromycota</taxon>
        <taxon>Mortierellomycotina</taxon>
        <taxon>Mortierellomycetes</taxon>
        <taxon>Mortierellales</taxon>
        <taxon>Mortierellaceae</taxon>
        <taxon>Actinomortierella</taxon>
    </lineage>
</organism>
<evidence type="ECO:0000256" key="3">
    <source>
        <dbReference type="ARBA" id="ARBA00022729"/>
    </source>
</evidence>
<feature type="transmembrane region" description="Helical" evidence="6">
    <location>
        <begin position="84"/>
        <end position="103"/>
    </location>
</feature>
<evidence type="ECO:0000256" key="5">
    <source>
        <dbReference type="ARBA" id="ARBA00023136"/>
    </source>
</evidence>
<dbReference type="Proteomes" id="UP000807716">
    <property type="component" value="Unassembled WGS sequence"/>
</dbReference>
<keyword evidence="2 6" id="KW-0812">Transmembrane</keyword>
<keyword evidence="4 6" id="KW-1133">Transmembrane helix</keyword>
<name>A0A9P6U8R9_9FUNG</name>
<dbReference type="Pfam" id="PF09430">
    <property type="entry name" value="EMC7_beta-sandw"/>
    <property type="match status" value="1"/>
</dbReference>
<protein>
    <submittedName>
        <fullName evidence="8">ER membrane protein complex subunit 7</fullName>
    </submittedName>
</protein>
<evidence type="ECO:0000256" key="4">
    <source>
        <dbReference type="ARBA" id="ARBA00022989"/>
    </source>
</evidence>
<evidence type="ECO:0000313" key="8">
    <source>
        <dbReference type="EMBL" id="KAG0264388.1"/>
    </source>
</evidence>
<dbReference type="InterPro" id="IPR039163">
    <property type="entry name" value="EMC7"/>
</dbReference>
<feature type="domain" description="ER membrane protein complex subunit 7 beta-sandwich" evidence="7">
    <location>
        <begin position="2"/>
        <end position="92"/>
    </location>
</feature>
<accession>A0A9P6U8R9</accession>
<dbReference type="AlphaFoldDB" id="A0A9P6U8R9"/>
<evidence type="ECO:0000313" key="9">
    <source>
        <dbReference type="Proteomes" id="UP000807716"/>
    </source>
</evidence>
<keyword evidence="9" id="KW-1185">Reference proteome</keyword>
<gene>
    <name evidence="8" type="primary">EMC7</name>
    <name evidence="8" type="ORF">DFQ27_001257</name>
</gene>
<evidence type="ECO:0000259" key="7">
    <source>
        <dbReference type="Pfam" id="PF09430"/>
    </source>
</evidence>
<reference evidence="8" key="1">
    <citation type="journal article" date="2020" name="Fungal Divers.">
        <title>Resolving the Mortierellaceae phylogeny through synthesis of multi-gene phylogenetics and phylogenomics.</title>
        <authorList>
            <person name="Vandepol N."/>
            <person name="Liber J."/>
            <person name="Desiro A."/>
            <person name="Na H."/>
            <person name="Kennedy M."/>
            <person name="Barry K."/>
            <person name="Grigoriev I.V."/>
            <person name="Miller A.N."/>
            <person name="O'Donnell K."/>
            <person name="Stajich J.E."/>
            <person name="Bonito G."/>
        </authorList>
    </citation>
    <scope>NUCLEOTIDE SEQUENCE</scope>
    <source>
        <strain evidence="8">BC1065</strain>
    </source>
</reference>
<dbReference type="InterPro" id="IPR019008">
    <property type="entry name" value="Beta_sandwich_EMC7"/>
</dbReference>
<keyword evidence="5 6" id="KW-0472">Membrane</keyword>
<comment type="caution">
    <text evidence="8">The sequence shown here is derived from an EMBL/GenBank/DDBJ whole genome shotgun (WGS) entry which is preliminary data.</text>
</comment>
<proteinExistence type="predicted"/>
<evidence type="ECO:0000256" key="6">
    <source>
        <dbReference type="SAM" id="Phobius"/>
    </source>
</evidence>
<dbReference type="OrthoDB" id="27095at2759"/>
<evidence type="ECO:0000256" key="2">
    <source>
        <dbReference type="ARBA" id="ARBA00022692"/>
    </source>
</evidence>
<dbReference type="GO" id="GO:0072546">
    <property type="term" value="C:EMC complex"/>
    <property type="evidence" value="ECO:0007669"/>
    <property type="project" value="TreeGrafter"/>
</dbReference>
<keyword evidence="3" id="KW-0732">Signal</keyword>